<reference evidence="2 3" key="1">
    <citation type="submission" date="2016-10" db="EMBL/GenBank/DDBJ databases">
        <authorList>
            <person name="Varghese N."/>
            <person name="Submissions S."/>
        </authorList>
    </citation>
    <scope>NUCLEOTIDE SEQUENCE [LARGE SCALE GENOMIC DNA]</scope>
    <source>
        <strain evidence="2 3">DSM 20748</strain>
    </source>
</reference>
<sequence length="52" mass="5671">MRNILLATAVILCFVFTGFSIAIELFWLAALFFVAGGGIMGYGIKINKNENT</sequence>
<keyword evidence="3" id="KW-1185">Reference proteome</keyword>
<accession>A0A1H3AZN6</accession>
<keyword evidence="1" id="KW-0812">Transmembrane</keyword>
<evidence type="ECO:0000313" key="2">
    <source>
        <dbReference type="EMBL" id="SDX34861.1"/>
    </source>
</evidence>
<organism evidence="2 3">
    <name type="scientific">Salimicrobium album</name>
    <dbReference type="NCBI Taxonomy" id="50717"/>
    <lineage>
        <taxon>Bacteria</taxon>
        <taxon>Bacillati</taxon>
        <taxon>Bacillota</taxon>
        <taxon>Bacilli</taxon>
        <taxon>Bacillales</taxon>
        <taxon>Bacillaceae</taxon>
        <taxon>Salimicrobium</taxon>
    </lineage>
</organism>
<feature type="transmembrane region" description="Helical" evidence="1">
    <location>
        <begin position="30"/>
        <end position="47"/>
    </location>
</feature>
<gene>
    <name evidence="2" type="ORF">SAMN04488081_0246</name>
</gene>
<proteinExistence type="predicted"/>
<dbReference type="Proteomes" id="UP000198647">
    <property type="component" value="Unassembled WGS sequence"/>
</dbReference>
<keyword evidence="1" id="KW-0472">Membrane</keyword>
<evidence type="ECO:0000256" key="1">
    <source>
        <dbReference type="SAM" id="Phobius"/>
    </source>
</evidence>
<protein>
    <submittedName>
        <fullName evidence="2">Uncharacterized protein</fullName>
    </submittedName>
</protein>
<evidence type="ECO:0000313" key="3">
    <source>
        <dbReference type="Proteomes" id="UP000198647"/>
    </source>
</evidence>
<comment type="caution">
    <text evidence="2">The sequence shown here is derived from an EMBL/GenBank/DDBJ whole genome shotgun (WGS) entry which is preliminary data.</text>
</comment>
<dbReference type="RefSeq" id="WP_158221308.1">
    <property type="nucleotide sequence ID" value="NZ_FNOS01000001.1"/>
</dbReference>
<keyword evidence="1" id="KW-1133">Transmembrane helix</keyword>
<dbReference type="EMBL" id="FNOS01000001">
    <property type="protein sequence ID" value="SDX34861.1"/>
    <property type="molecule type" value="Genomic_DNA"/>
</dbReference>
<name>A0A1H3AZN6_9BACI</name>